<dbReference type="NCBIfam" id="NF040974">
    <property type="entry name" value="RepABC_RepC"/>
    <property type="match status" value="1"/>
</dbReference>
<protein>
    <submittedName>
        <fullName evidence="3">Replication initiation protein RepC</fullName>
    </submittedName>
</protein>
<dbReference type="OrthoDB" id="7488837at2"/>
<dbReference type="InterPro" id="IPR036390">
    <property type="entry name" value="WH_DNA-bd_sf"/>
</dbReference>
<evidence type="ECO:0000313" key="3">
    <source>
        <dbReference type="EMBL" id="POF27723.1"/>
    </source>
</evidence>
<evidence type="ECO:0000259" key="1">
    <source>
        <dbReference type="Pfam" id="PF03428"/>
    </source>
</evidence>
<feature type="domain" description="Plasmid replication protein C N-terminal" evidence="1">
    <location>
        <begin position="11"/>
        <end position="181"/>
    </location>
</feature>
<name>A0A2S3UJH4_9HYPH</name>
<dbReference type="RefSeq" id="WP_103225601.1">
    <property type="nucleotide sequence ID" value="NZ_PPCN01000022.1"/>
</dbReference>
<dbReference type="Pfam" id="PF11800">
    <property type="entry name" value="RP-C_C"/>
    <property type="match status" value="1"/>
</dbReference>
<dbReference type="EMBL" id="PPCN01000022">
    <property type="protein sequence ID" value="POF27723.1"/>
    <property type="molecule type" value="Genomic_DNA"/>
</dbReference>
<dbReference type="InterPro" id="IPR005090">
    <property type="entry name" value="RepC_N"/>
</dbReference>
<dbReference type="InterPro" id="IPR036388">
    <property type="entry name" value="WH-like_DNA-bd_sf"/>
</dbReference>
<organism evidence="3 4">
    <name type="scientific">Roseibium marinum</name>
    <dbReference type="NCBI Taxonomy" id="281252"/>
    <lineage>
        <taxon>Bacteria</taxon>
        <taxon>Pseudomonadati</taxon>
        <taxon>Pseudomonadota</taxon>
        <taxon>Alphaproteobacteria</taxon>
        <taxon>Hyphomicrobiales</taxon>
        <taxon>Stappiaceae</taxon>
        <taxon>Roseibium</taxon>
    </lineage>
</organism>
<comment type="caution">
    <text evidence="3">The sequence shown here is derived from an EMBL/GenBank/DDBJ whole genome shotgun (WGS) entry which is preliminary data.</text>
</comment>
<dbReference type="InterPro" id="IPR047611">
    <property type="entry name" value="RepABC_RepC"/>
</dbReference>
<evidence type="ECO:0000313" key="4">
    <source>
        <dbReference type="Proteomes" id="UP000236959"/>
    </source>
</evidence>
<evidence type="ECO:0000259" key="2">
    <source>
        <dbReference type="Pfam" id="PF11800"/>
    </source>
</evidence>
<dbReference type="SUPFAM" id="SSF46785">
    <property type="entry name" value="Winged helix' DNA-binding domain"/>
    <property type="match status" value="1"/>
</dbReference>
<sequence length="422" mass="45962">MSSAHQIASFRKVSAGILASAHLAAREERPQVAKRDLSLVLKRVAPALGVDGTAYHVLDILLGLVQADDFNAGRRPVVAISNQRLAEYTRRTPRTVTRCLKKLVEVGILAYRDSPTGRRYVYQNTGGSQDQAYGLDFTPACFNFQAFKDQAASFQRRIKALQEAKRAVTRFSRALVDLVDALGCDYQDYISRLDVILDLDDLEPVEKAKRLEGLYLEAVATFEAQAIEAESENETDMSSAGDIGVSPLSITTPTDSFGSNRNRTCSNEQEIQDHADNGYAVEEALEKEPGGAAIRKQYPKHQAARAAGGKSAETNLDGVSIGLIKSACSNIQEELGLSFSNWAMLCNATDQLRMLIGLSPAGYQNAVERQGRYLAAACLAVVAEKALRNPEQITSPGGYFRAMIDRAGDGKLHLHKSLHGLV</sequence>
<proteinExistence type="predicted"/>
<reference evidence="3 4" key="1">
    <citation type="submission" date="2018-01" db="EMBL/GenBank/DDBJ databases">
        <title>Genomic Encyclopedia of Archaeal and Bacterial Type Strains, Phase II (KMG-II): from individual species to whole genera.</title>
        <authorList>
            <person name="Goeker M."/>
        </authorList>
    </citation>
    <scope>NUCLEOTIDE SEQUENCE [LARGE SCALE GENOMIC DNA]</scope>
    <source>
        <strain evidence="3 4">DSM 17023</strain>
    </source>
</reference>
<dbReference type="InterPro" id="IPR021760">
    <property type="entry name" value="RepC_C"/>
</dbReference>
<dbReference type="Gene3D" id="1.10.10.10">
    <property type="entry name" value="Winged helix-like DNA-binding domain superfamily/Winged helix DNA-binding domain"/>
    <property type="match status" value="1"/>
</dbReference>
<gene>
    <name evidence="3" type="ORF">CLV41_1223</name>
</gene>
<accession>A0A2S3UJH4</accession>
<dbReference type="Pfam" id="PF03428">
    <property type="entry name" value="RP-C"/>
    <property type="match status" value="1"/>
</dbReference>
<feature type="domain" description="Plasmid replication protein C C-terminal" evidence="2">
    <location>
        <begin position="321"/>
        <end position="421"/>
    </location>
</feature>
<keyword evidence="4" id="KW-1185">Reference proteome</keyword>
<dbReference type="AlphaFoldDB" id="A0A2S3UJH4"/>
<dbReference type="Proteomes" id="UP000236959">
    <property type="component" value="Unassembled WGS sequence"/>
</dbReference>